<protein>
    <submittedName>
        <fullName evidence="2">HNH endonuclease</fullName>
    </submittedName>
</protein>
<organism evidence="2 3">
    <name type="scientific">Candidatus Kuenenbacteria bacterium CG22_combo_CG10-13_8_21_14_all_39_9</name>
    <dbReference type="NCBI Taxonomy" id="1974621"/>
    <lineage>
        <taxon>Bacteria</taxon>
        <taxon>Candidatus Kueneniibacteriota</taxon>
    </lineage>
</organism>
<comment type="caution">
    <text evidence="2">The sequence shown here is derived from an EMBL/GenBank/DDBJ whole genome shotgun (WGS) entry which is preliminary data.</text>
</comment>
<sequence length="329" mass="38956">MPNNEQNFIEIDSERFELIDGIDNIPVVDSFVKKNKIGRGSGEARLYVGSQKTRNFDDFFNGFQDKGFFLKKDFEDYLNDAKFEYEQQEQKYHEDISGDWQGYYSQLQNLSNREFFTLERAVGDQDTARYYVRSYDNIFRKYFRSIMLPVISYVSILKIKNTDGAIFFLFRPSLSYSFNPYYHPAKERQVKEDIEQKKLPEREKEQLVKARIGQGTYRQKLLEESSECIITRVNDERILMASHIKPWSVSNDTEKIDHNNGLVLTPTYDKLFDQGFITFENDGTIIISPYISPLNIKKLNLAQGRKFTIPQTDKRNEYLTYHREHIFKK</sequence>
<keyword evidence="2" id="KW-0255">Endonuclease</keyword>
<evidence type="ECO:0000259" key="1">
    <source>
        <dbReference type="Pfam" id="PF13391"/>
    </source>
</evidence>
<proteinExistence type="predicted"/>
<gene>
    <name evidence="2" type="ORF">COW86_04450</name>
</gene>
<dbReference type="EMBL" id="PCTN01000195">
    <property type="protein sequence ID" value="PIP75319.1"/>
    <property type="molecule type" value="Genomic_DNA"/>
</dbReference>
<keyword evidence="2" id="KW-0540">Nuclease</keyword>
<accession>A0A2H0D022</accession>
<dbReference type="InterPro" id="IPR003615">
    <property type="entry name" value="HNH_nuc"/>
</dbReference>
<name>A0A2H0D022_9BACT</name>
<evidence type="ECO:0000313" key="2">
    <source>
        <dbReference type="EMBL" id="PIP75319.1"/>
    </source>
</evidence>
<keyword evidence="2" id="KW-0378">Hydrolase</keyword>
<evidence type="ECO:0000313" key="3">
    <source>
        <dbReference type="Proteomes" id="UP000230159"/>
    </source>
</evidence>
<dbReference type="Pfam" id="PF13391">
    <property type="entry name" value="HNH_2"/>
    <property type="match status" value="1"/>
</dbReference>
<dbReference type="Proteomes" id="UP000230159">
    <property type="component" value="Unassembled WGS sequence"/>
</dbReference>
<reference evidence="2 3" key="1">
    <citation type="submission" date="2017-09" db="EMBL/GenBank/DDBJ databases">
        <title>Depth-based differentiation of microbial function through sediment-hosted aquifers and enrichment of novel symbionts in the deep terrestrial subsurface.</title>
        <authorList>
            <person name="Probst A.J."/>
            <person name="Ladd B."/>
            <person name="Jarett J.K."/>
            <person name="Geller-Mcgrath D.E."/>
            <person name="Sieber C.M."/>
            <person name="Emerson J.B."/>
            <person name="Anantharaman K."/>
            <person name="Thomas B.C."/>
            <person name="Malmstrom R."/>
            <person name="Stieglmeier M."/>
            <person name="Klingl A."/>
            <person name="Woyke T."/>
            <person name="Ryan C.M."/>
            <person name="Banfield J.F."/>
        </authorList>
    </citation>
    <scope>NUCLEOTIDE SEQUENCE [LARGE SCALE GENOMIC DNA]</scope>
    <source>
        <strain evidence="2">CG22_combo_CG10-13_8_21_14_all_39_9</strain>
    </source>
</reference>
<feature type="domain" description="HNH nuclease" evidence="1">
    <location>
        <begin position="228"/>
        <end position="280"/>
    </location>
</feature>
<dbReference type="AlphaFoldDB" id="A0A2H0D022"/>
<dbReference type="GO" id="GO:0004519">
    <property type="term" value="F:endonuclease activity"/>
    <property type="evidence" value="ECO:0007669"/>
    <property type="project" value="UniProtKB-KW"/>
</dbReference>